<dbReference type="InterPro" id="IPR000863">
    <property type="entry name" value="Sulfotransferase_dom"/>
</dbReference>
<keyword evidence="1" id="KW-0808">Transferase</keyword>
<evidence type="ECO:0000256" key="1">
    <source>
        <dbReference type="RuleBase" id="RU361155"/>
    </source>
</evidence>
<name>A0A7J9D6R4_GOSGO</name>
<keyword evidence="4" id="KW-1185">Reference proteome</keyword>
<dbReference type="Gene3D" id="3.40.50.300">
    <property type="entry name" value="P-loop containing nucleotide triphosphate hydrolases"/>
    <property type="match status" value="1"/>
</dbReference>
<dbReference type="SUPFAM" id="SSF52540">
    <property type="entry name" value="P-loop containing nucleoside triphosphate hydrolases"/>
    <property type="match status" value="1"/>
</dbReference>
<proteinExistence type="inferred from homology"/>
<evidence type="ECO:0000313" key="4">
    <source>
        <dbReference type="Proteomes" id="UP000593579"/>
    </source>
</evidence>
<organism evidence="3 4">
    <name type="scientific">Gossypium gossypioides</name>
    <name type="common">Mexican cotton</name>
    <name type="synonym">Selera gossypioides</name>
    <dbReference type="NCBI Taxonomy" id="34282"/>
    <lineage>
        <taxon>Eukaryota</taxon>
        <taxon>Viridiplantae</taxon>
        <taxon>Streptophyta</taxon>
        <taxon>Embryophyta</taxon>
        <taxon>Tracheophyta</taxon>
        <taxon>Spermatophyta</taxon>
        <taxon>Magnoliopsida</taxon>
        <taxon>eudicotyledons</taxon>
        <taxon>Gunneridae</taxon>
        <taxon>Pentapetalae</taxon>
        <taxon>rosids</taxon>
        <taxon>malvids</taxon>
        <taxon>Malvales</taxon>
        <taxon>Malvaceae</taxon>
        <taxon>Malvoideae</taxon>
        <taxon>Gossypium</taxon>
    </lineage>
</organism>
<dbReference type="AlphaFoldDB" id="A0A7J9D6R4"/>
<dbReference type="OrthoDB" id="205623at2759"/>
<accession>A0A7J9D6R4</accession>
<dbReference type="GO" id="GO:0008146">
    <property type="term" value="F:sulfotransferase activity"/>
    <property type="evidence" value="ECO:0007669"/>
    <property type="project" value="InterPro"/>
</dbReference>
<sequence length="60" mass="7234">MSNQDVNKLDKRYQQRPISNSNFFRKGEVEDWVNYLSLQMAEKLDQITEQKLQDTGFNFF</sequence>
<comment type="similarity">
    <text evidence="1">Belongs to the sulfotransferase 1 family.</text>
</comment>
<dbReference type="InterPro" id="IPR027417">
    <property type="entry name" value="P-loop_NTPase"/>
</dbReference>
<protein>
    <recommendedName>
        <fullName evidence="1">Sulfotransferase</fullName>
        <ecNumber evidence="1">2.8.2.-</ecNumber>
    </recommendedName>
</protein>
<dbReference type="EC" id="2.8.2.-" evidence="1"/>
<feature type="domain" description="Sulfotransferase" evidence="2">
    <location>
        <begin position="1"/>
        <end position="56"/>
    </location>
</feature>
<reference evidence="3 4" key="1">
    <citation type="journal article" date="2019" name="Genome Biol. Evol.">
        <title>Insights into the evolution of the New World diploid cottons (Gossypium, subgenus Houzingenia) based on genome sequencing.</title>
        <authorList>
            <person name="Grover C.E."/>
            <person name="Arick M.A. 2nd"/>
            <person name="Thrash A."/>
            <person name="Conover J.L."/>
            <person name="Sanders W.S."/>
            <person name="Peterson D.G."/>
            <person name="Frelichowski J.E."/>
            <person name="Scheffler J.A."/>
            <person name="Scheffler B.E."/>
            <person name="Wendel J.F."/>
        </authorList>
    </citation>
    <scope>NUCLEOTIDE SEQUENCE [LARGE SCALE GENOMIC DNA]</scope>
    <source>
        <strain evidence="3">5</strain>
        <tissue evidence="3">Leaf</tissue>
    </source>
</reference>
<dbReference type="Pfam" id="PF00685">
    <property type="entry name" value="Sulfotransfer_1"/>
    <property type="match status" value="1"/>
</dbReference>
<dbReference type="EMBL" id="JABEZY010274513">
    <property type="protein sequence ID" value="MBA0756402.1"/>
    <property type="molecule type" value="Genomic_DNA"/>
</dbReference>
<evidence type="ECO:0000259" key="2">
    <source>
        <dbReference type="Pfam" id="PF00685"/>
    </source>
</evidence>
<evidence type="ECO:0000313" key="3">
    <source>
        <dbReference type="EMBL" id="MBA0756402.1"/>
    </source>
</evidence>
<dbReference type="Proteomes" id="UP000593579">
    <property type="component" value="Unassembled WGS sequence"/>
</dbReference>
<gene>
    <name evidence="3" type="ORF">Gogos_021237</name>
</gene>
<comment type="caution">
    <text evidence="3">The sequence shown here is derived from an EMBL/GenBank/DDBJ whole genome shotgun (WGS) entry which is preliminary data.</text>
</comment>